<dbReference type="EMBL" id="UGSG01000001">
    <property type="protein sequence ID" value="SUA74747.1"/>
    <property type="molecule type" value="Genomic_DNA"/>
</dbReference>
<keyword evidence="1" id="KW-0732">Signal</keyword>
<gene>
    <name evidence="2" type="ORF">NCTC13160_00476</name>
</gene>
<dbReference type="AlphaFoldDB" id="A0A378YEB3"/>
<organism evidence="2 3">
    <name type="scientific">Pandoraea pnomenusa</name>
    <dbReference type="NCBI Taxonomy" id="93220"/>
    <lineage>
        <taxon>Bacteria</taxon>
        <taxon>Pseudomonadati</taxon>
        <taxon>Pseudomonadota</taxon>
        <taxon>Betaproteobacteria</taxon>
        <taxon>Burkholderiales</taxon>
        <taxon>Burkholderiaceae</taxon>
        <taxon>Pandoraea</taxon>
    </lineage>
</organism>
<sequence length="234" mass="25180">MKRVFAVIALGLACIGTPAWADSACDDVPVKAKQVSWAGEDMVVNGLKMRAAVMTFSEPVSAVREAFLAYWRARNASMRAADDGETLTLSAIDGQCSYTLQVLSNAQADYAGIFSVAHLDPEAARTPRVLQPSNYPLPEGRVVFDMQSQDGGNVARTVQLALTAVSARQAMGRYAQTLRQRGWRTLAAGASSYRRANPQGYALAMQKDGYRLDASFTDATGKTMVIVNVAFTNG</sequence>
<reference evidence="2 3" key="1">
    <citation type="submission" date="2018-06" db="EMBL/GenBank/DDBJ databases">
        <authorList>
            <consortium name="Pathogen Informatics"/>
            <person name="Doyle S."/>
        </authorList>
    </citation>
    <scope>NUCLEOTIDE SEQUENCE [LARGE SCALE GENOMIC DNA]</scope>
    <source>
        <strain evidence="2 3">NCTC13160</strain>
    </source>
</reference>
<dbReference type="OrthoDB" id="9094906at2"/>
<accession>A0A378YEB3</accession>
<evidence type="ECO:0000313" key="2">
    <source>
        <dbReference type="EMBL" id="SUA74747.1"/>
    </source>
</evidence>
<dbReference type="Proteomes" id="UP000254573">
    <property type="component" value="Unassembled WGS sequence"/>
</dbReference>
<dbReference type="RefSeq" id="WP_048806348.1">
    <property type="nucleotide sequence ID" value="NZ_CP009553.3"/>
</dbReference>
<feature type="chain" id="PRO_5017019965" evidence="1">
    <location>
        <begin position="22"/>
        <end position="234"/>
    </location>
</feature>
<proteinExistence type="predicted"/>
<evidence type="ECO:0000256" key="1">
    <source>
        <dbReference type="SAM" id="SignalP"/>
    </source>
</evidence>
<name>A0A378YEB3_9BURK</name>
<dbReference type="KEGG" id="ppnm:LV28_25160"/>
<dbReference type="STRING" id="93220.A6P55_23440"/>
<protein>
    <submittedName>
        <fullName evidence="2">Uncharacterized protein</fullName>
    </submittedName>
</protein>
<evidence type="ECO:0000313" key="3">
    <source>
        <dbReference type="Proteomes" id="UP000254573"/>
    </source>
</evidence>
<feature type="signal peptide" evidence="1">
    <location>
        <begin position="1"/>
        <end position="21"/>
    </location>
</feature>